<dbReference type="Pfam" id="PF01070">
    <property type="entry name" value="FMN_dh"/>
    <property type="match status" value="1"/>
</dbReference>
<evidence type="ECO:0000256" key="5">
    <source>
        <dbReference type="ARBA" id="ARBA00048754"/>
    </source>
</evidence>
<organism evidence="7 8">
    <name type="scientific">Lysinibacillus parviboronicapiens</name>
    <dbReference type="NCBI Taxonomy" id="436516"/>
    <lineage>
        <taxon>Bacteria</taxon>
        <taxon>Bacillati</taxon>
        <taxon>Bacillota</taxon>
        <taxon>Bacilli</taxon>
        <taxon>Bacillales</taxon>
        <taxon>Bacillaceae</taxon>
        <taxon>Lysinibacillus</taxon>
    </lineage>
</organism>
<dbReference type="PROSITE" id="PS51349">
    <property type="entry name" value="FMN_HYDROXY_ACID_DH_2"/>
    <property type="match status" value="1"/>
</dbReference>
<dbReference type="PANTHER" id="PTHR10578:SF143">
    <property type="entry name" value="FMN-DEPENDENT ALPHA-HYDROXY ACID DEHYDROGENASE PB1A11.03"/>
    <property type="match status" value="1"/>
</dbReference>
<name>A0ABV2PQF0_9BACI</name>
<dbReference type="InterPro" id="IPR012133">
    <property type="entry name" value="Alpha-hydoxy_acid_DH_FMN"/>
</dbReference>
<evidence type="ECO:0000256" key="3">
    <source>
        <dbReference type="ARBA" id="ARBA00024042"/>
    </source>
</evidence>
<accession>A0ABV2PQF0</accession>
<evidence type="ECO:0000256" key="2">
    <source>
        <dbReference type="ARBA" id="ARBA00023002"/>
    </source>
</evidence>
<keyword evidence="8" id="KW-1185">Reference proteome</keyword>
<dbReference type="EMBL" id="JBEPSB010000025">
    <property type="protein sequence ID" value="MET4562789.1"/>
    <property type="molecule type" value="Genomic_DNA"/>
</dbReference>
<comment type="similarity">
    <text evidence="3">Belongs to the FMN-dependent alpha-hydroxy acid dehydrogenase family.</text>
</comment>
<keyword evidence="2 7" id="KW-0560">Oxidoreductase</keyword>
<dbReference type="Gene3D" id="3.20.20.70">
    <property type="entry name" value="Aldolase class I"/>
    <property type="match status" value="1"/>
</dbReference>
<comment type="cofactor">
    <cofactor evidence="1">
        <name>FMN</name>
        <dbReference type="ChEBI" id="CHEBI:58210"/>
    </cofactor>
</comment>
<protein>
    <recommendedName>
        <fullName evidence="4">L-lactate oxidase</fullName>
    </recommendedName>
</protein>
<evidence type="ECO:0000256" key="1">
    <source>
        <dbReference type="ARBA" id="ARBA00001917"/>
    </source>
</evidence>
<evidence type="ECO:0000259" key="6">
    <source>
        <dbReference type="PROSITE" id="PS51349"/>
    </source>
</evidence>
<dbReference type="InterPro" id="IPR013785">
    <property type="entry name" value="Aldolase_TIM"/>
</dbReference>
<dbReference type="Proteomes" id="UP001549363">
    <property type="component" value="Unassembled WGS sequence"/>
</dbReference>
<dbReference type="SUPFAM" id="SSF51395">
    <property type="entry name" value="FMN-linked oxidoreductases"/>
    <property type="match status" value="1"/>
</dbReference>
<dbReference type="InterPro" id="IPR037396">
    <property type="entry name" value="FMN_HAD"/>
</dbReference>
<gene>
    <name evidence="7" type="ORF">ABIA69_003980</name>
</gene>
<feature type="domain" description="FMN hydroxy acid dehydrogenase" evidence="6">
    <location>
        <begin position="17"/>
        <end position="383"/>
    </location>
</feature>
<comment type="catalytic activity">
    <reaction evidence="5">
        <text>(S)-lactate + O2 = pyruvate + H2O2</text>
        <dbReference type="Rhea" id="RHEA:55868"/>
        <dbReference type="ChEBI" id="CHEBI:15361"/>
        <dbReference type="ChEBI" id="CHEBI:15379"/>
        <dbReference type="ChEBI" id="CHEBI:16240"/>
        <dbReference type="ChEBI" id="CHEBI:16651"/>
    </reaction>
    <physiologicalReaction direction="left-to-right" evidence="5">
        <dbReference type="Rhea" id="RHEA:55869"/>
    </physiologicalReaction>
</comment>
<dbReference type="PROSITE" id="PS00557">
    <property type="entry name" value="FMN_HYDROXY_ACID_DH_1"/>
    <property type="match status" value="1"/>
</dbReference>
<evidence type="ECO:0000313" key="8">
    <source>
        <dbReference type="Proteomes" id="UP001549363"/>
    </source>
</evidence>
<dbReference type="PANTHER" id="PTHR10578">
    <property type="entry name" value="S -2-HYDROXY-ACID OXIDASE-RELATED"/>
    <property type="match status" value="1"/>
</dbReference>
<evidence type="ECO:0000313" key="7">
    <source>
        <dbReference type="EMBL" id="MET4562789.1"/>
    </source>
</evidence>
<evidence type="ECO:0000256" key="4">
    <source>
        <dbReference type="ARBA" id="ARBA00029513"/>
    </source>
</evidence>
<comment type="caution">
    <text evidence="7">The sequence shown here is derived from an EMBL/GenBank/DDBJ whole genome shotgun (WGS) entry which is preliminary data.</text>
</comment>
<dbReference type="PIRSF" id="PIRSF000138">
    <property type="entry name" value="Al-hdrx_acd_dh"/>
    <property type="match status" value="1"/>
</dbReference>
<sequence length="387" mass="42079">MMTNTTNGDLLLKNINAQAPFPISFADLEKAVAEKIDAGPYGYVRSGAGGEQTLRNNRAAFEKYSIIPRFLNNVANIDTTIELFGKTYPTPLLFAPVGMNKMAHEDGELAVVRAANHLEIPYIQSTVSSYALEDVAQAAPNATKWFQLYWSTNEEIAYSMVARAEAAGFEAIVLTVDTVMLGWREEDVRNQFSPLKLGYARGNYVNDPVFMASLPDNSFESYVQGVLQNVFHPTLNWENVRELKRHTKLPILLKGILHPEDAQLAVDNGIDGIIVSNHGGRQLDGVIGSLDALPAIVEVVDGQVPVILDSGVYRGMDALKALALGADAVAIGRPFVYGLALDGQQGVEKVMTNLYDELKVSIALAGATSVKDLRNVTLVKNNGVDDI</sequence>
<dbReference type="InterPro" id="IPR000262">
    <property type="entry name" value="FMN-dep_DH"/>
</dbReference>
<dbReference type="GO" id="GO:0050040">
    <property type="term" value="F:lactate 2-monooxygenase activity"/>
    <property type="evidence" value="ECO:0007669"/>
    <property type="project" value="UniProtKB-EC"/>
</dbReference>
<proteinExistence type="inferred from homology"/>
<dbReference type="InterPro" id="IPR008259">
    <property type="entry name" value="FMN_hydac_DH_AS"/>
</dbReference>
<reference evidence="7 8" key="1">
    <citation type="submission" date="2024-06" db="EMBL/GenBank/DDBJ databases">
        <title>Sorghum-associated microbial communities from plants grown in Nebraska, USA.</title>
        <authorList>
            <person name="Schachtman D."/>
        </authorList>
    </citation>
    <scope>NUCLEOTIDE SEQUENCE [LARGE SCALE GENOMIC DNA]</scope>
    <source>
        <strain evidence="7 8">736</strain>
    </source>
</reference>